<protein>
    <submittedName>
        <fullName evidence="5">Variable tail fiber protein</fullName>
    </submittedName>
</protein>
<proteinExistence type="predicted"/>
<reference evidence="6" key="1">
    <citation type="submission" date="2015-03" db="EMBL/GenBank/DDBJ databases">
        <authorList>
            <consortium name="Pathogen Informatics"/>
            <person name="Murphy D."/>
        </authorList>
    </citation>
    <scope>NUCLEOTIDE SEQUENCE [LARGE SCALE GENOMIC DNA]</scope>
    <source>
        <strain evidence="6">IP6945</strain>
    </source>
</reference>
<evidence type="ECO:0000313" key="5">
    <source>
        <dbReference type="EMBL" id="CNI05981.1"/>
    </source>
</evidence>
<dbReference type="Gene3D" id="3.90.1340.10">
    <property type="entry name" value="Phage tail collar domain"/>
    <property type="match status" value="1"/>
</dbReference>
<evidence type="ECO:0000256" key="1">
    <source>
        <dbReference type="ARBA" id="ARBA00004328"/>
    </source>
</evidence>
<dbReference type="InterPro" id="IPR051934">
    <property type="entry name" value="Phage_Tail_Fiber_Structural"/>
</dbReference>
<dbReference type="PANTHER" id="PTHR35191:SF1">
    <property type="entry name" value="PROPHAGE SIDE TAIL FIBER PROTEIN HOMOLOG STFQ-RELATED"/>
    <property type="match status" value="1"/>
</dbReference>
<evidence type="ECO:0000256" key="2">
    <source>
        <dbReference type="ARBA" id="ARBA00022581"/>
    </source>
</evidence>
<sequence length="515" mass="55899">MTNKYFALLTHIGTARLASATALGTRLEITHMVVGDGGGTLPTPSPAQTQLVNEQRRATLNALTIDPSNPHQIIAEQIISETEGGWWIREIGLLNKAGELIAIANCPESYKPQMQEGSGRTQLIRMIFMVSSTASVMLKIIPSAVLTARNYADDKAIEVKTYIDELMIAHENSCNHPDASLYAKGFTRLNNDIDSHIETEAATPKAVQKAVNAAVALMSNHLDTPYPHSQYLLASKNLFDLNDTEAARINLQLGSAATRNVGDERDELMAVGAFGWGGPCIIASAGINALTKTGMYCVNQYAPNKPEGFSDATIQHIQNDALTAHQFIFSTNNTHTAAKIAYRLHSYGQWREWIDIVTSRSQALTPIGIPLPYPGTTPPAGYLKCNGASFYAHHYPALATLYPDKKLPDLRGEFIRGFDDGRGIDTGRTLLSEQADALQNITGGIRGVSESLGSAAESNFTGAFAKTHSVGNDNTPHHTDITHCGSFDFDASRVVRTAAETRPRNISFCYILRAI</sequence>
<dbReference type="GO" id="GO:0046718">
    <property type="term" value="P:symbiont entry into host cell"/>
    <property type="evidence" value="ECO:0007669"/>
    <property type="project" value="InterPro"/>
</dbReference>
<evidence type="ECO:0000313" key="6">
    <source>
        <dbReference type="Proteomes" id="UP000041882"/>
    </source>
</evidence>
<dbReference type="InterPro" id="IPR037053">
    <property type="entry name" value="Phage_tail_collar_dom_sf"/>
</dbReference>
<dbReference type="InterPro" id="IPR011083">
    <property type="entry name" value="Phage_tail_collar_dom"/>
</dbReference>
<dbReference type="GO" id="GO:0019062">
    <property type="term" value="P:virion attachment to host cell"/>
    <property type="evidence" value="ECO:0007669"/>
    <property type="project" value="InterPro"/>
</dbReference>
<evidence type="ECO:0000259" key="4">
    <source>
        <dbReference type="Pfam" id="PF12571"/>
    </source>
</evidence>
<keyword evidence="6" id="KW-1185">Reference proteome</keyword>
<feature type="domain" description="Phage tail collar" evidence="3">
    <location>
        <begin position="368"/>
        <end position="415"/>
    </location>
</feature>
<dbReference type="Pfam" id="PF03406">
    <property type="entry name" value="Phage_fiber_2"/>
    <property type="match status" value="1"/>
</dbReference>
<dbReference type="RefSeq" id="WP_050115566.1">
    <property type="nucleotide sequence ID" value="NZ_CQAW01000016.1"/>
</dbReference>
<dbReference type="InterPro" id="IPR005068">
    <property type="entry name" value="Phage_lambda_Stf-r2"/>
</dbReference>
<dbReference type="EMBL" id="CQAW01000016">
    <property type="protein sequence ID" value="CNI05981.1"/>
    <property type="molecule type" value="Genomic_DNA"/>
</dbReference>
<dbReference type="InterPro" id="IPR022225">
    <property type="entry name" value="Phage_tail_fibre_N"/>
</dbReference>
<name>A0A0T9QDA9_9GAMM</name>
<dbReference type="AlphaFoldDB" id="A0A0T9QDA9"/>
<dbReference type="PANTHER" id="PTHR35191">
    <property type="entry name" value="PROPHAGE SIDE TAIL FIBER PROTEIN HOMOLOG STFQ-RELATED"/>
    <property type="match status" value="1"/>
</dbReference>
<dbReference type="SUPFAM" id="SSF88874">
    <property type="entry name" value="Receptor-binding domain of short tail fibre protein gp12"/>
    <property type="match status" value="1"/>
</dbReference>
<evidence type="ECO:0000259" key="3">
    <source>
        <dbReference type="Pfam" id="PF07484"/>
    </source>
</evidence>
<keyword evidence="2" id="KW-0945">Host-virus interaction</keyword>
<gene>
    <name evidence="5" type="ORF">ERS008472_03097</name>
</gene>
<dbReference type="Proteomes" id="UP000041882">
    <property type="component" value="Unassembled WGS sequence"/>
</dbReference>
<accession>A0A0T9QDA9</accession>
<dbReference type="Pfam" id="PF12571">
    <property type="entry name" value="Phage_tail_fib"/>
    <property type="match status" value="1"/>
</dbReference>
<dbReference type="Pfam" id="PF07484">
    <property type="entry name" value="Collar"/>
    <property type="match status" value="1"/>
</dbReference>
<organism evidence="5 6">
    <name type="scientific">Yersinia thracica</name>
    <dbReference type="NCBI Taxonomy" id="2890319"/>
    <lineage>
        <taxon>Bacteria</taxon>
        <taxon>Pseudomonadati</taxon>
        <taxon>Pseudomonadota</taxon>
        <taxon>Gammaproteobacteria</taxon>
        <taxon>Enterobacterales</taxon>
        <taxon>Yersiniaceae</taxon>
        <taxon>Yersinia</taxon>
    </lineage>
</organism>
<feature type="domain" description="Phage tail fibre protein N-terminal" evidence="4">
    <location>
        <begin position="1"/>
        <end position="149"/>
    </location>
</feature>
<comment type="subcellular location">
    <subcellularLocation>
        <location evidence="1">Virion</location>
    </subcellularLocation>
</comment>